<feature type="domain" description="3-hydroxyacyl-CoA dehydrogenase NAD binding" evidence="2">
    <location>
        <begin position="11"/>
        <end position="45"/>
    </location>
</feature>
<keyword evidence="4" id="KW-1185">Reference proteome</keyword>
<dbReference type="Pfam" id="PF02737">
    <property type="entry name" value="3HCDH_N"/>
    <property type="match status" value="1"/>
</dbReference>
<evidence type="ECO:0000313" key="3">
    <source>
        <dbReference type="EMBL" id="CAH0024397.1"/>
    </source>
</evidence>
<feature type="region of interest" description="Disordered" evidence="1">
    <location>
        <begin position="47"/>
        <end position="77"/>
    </location>
</feature>
<dbReference type="SUPFAM" id="SSF51735">
    <property type="entry name" value="NAD(P)-binding Rossmann-fold domains"/>
    <property type="match status" value="1"/>
</dbReference>
<dbReference type="Gene3D" id="3.40.50.720">
    <property type="entry name" value="NAD(P)-binding Rossmann-like Domain"/>
    <property type="match status" value="1"/>
</dbReference>
<dbReference type="AlphaFoldDB" id="A0A9N9VJ09"/>
<name>A0A9N9VJ09_9HYPO</name>
<accession>A0A9N9VJ09</accession>
<dbReference type="OrthoDB" id="5958943at2759"/>
<dbReference type="GO" id="GO:0006631">
    <property type="term" value="P:fatty acid metabolic process"/>
    <property type="evidence" value="ECO:0007669"/>
    <property type="project" value="InterPro"/>
</dbReference>
<dbReference type="GO" id="GO:0070403">
    <property type="term" value="F:NAD+ binding"/>
    <property type="evidence" value="ECO:0007669"/>
    <property type="project" value="InterPro"/>
</dbReference>
<dbReference type="InterPro" id="IPR006176">
    <property type="entry name" value="3-OHacyl-CoA_DH_NAD-bd"/>
</dbReference>
<organism evidence="3 4">
    <name type="scientific">Clonostachys rhizophaga</name>
    <dbReference type="NCBI Taxonomy" id="160324"/>
    <lineage>
        <taxon>Eukaryota</taxon>
        <taxon>Fungi</taxon>
        <taxon>Dikarya</taxon>
        <taxon>Ascomycota</taxon>
        <taxon>Pezizomycotina</taxon>
        <taxon>Sordariomycetes</taxon>
        <taxon>Hypocreomycetidae</taxon>
        <taxon>Hypocreales</taxon>
        <taxon>Bionectriaceae</taxon>
        <taxon>Clonostachys</taxon>
    </lineage>
</organism>
<reference evidence="3" key="1">
    <citation type="submission" date="2021-10" db="EMBL/GenBank/DDBJ databases">
        <authorList>
            <person name="Piombo E."/>
        </authorList>
    </citation>
    <scope>NUCLEOTIDE SEQUENCE</scope>
</reference>
<sequence>MLPENYSNRPVAVLGGGVLGRRIACIWASAGYDVQILEPVHEQHEPCSLVSTTSGRTSRSILRPGRKQLESSACSKT</sequence>
<dbReference type="Proteomes" id="UP000696573">
    <property type="component" value="Unassembled WGS sequence"/>
</dbReference>
<dbReference type="EMBL" id="CABFNQ020000695">
    <property type="protein sequence ID" value="CAH0024397.1"/>
    <property type="molecule type" value="Genomic_DNA"/>
</dbReference>
<evidence type="ECO:0000259" key="2">
    <source>
        <dbReference type="Pfam" id="PF02737"/>
    </source>
</evidence>
<comment type="caution">
    <text evidence="3">The sequence shown here is derived from an EMBL/GenBank/DDBJ whole genome shotgun (WGS) entry which is preliminary data.</text>
</comment>
<dbReference type="InterPro" id="IPR036291">
    <property type="entry name" value="NAD(P)-bd_dom_sf"/>
</dbReference>
<proteinExistence type="predicted"/>
<feature type="non-terminal residue" evidence="3">
    <location>
        <position position="77"/>
    </location>
</feature>
<gene>
    <name evidence="3" type="ORF">CRHIZ90672A_00018394</name>
</gene>
<protein>
    <recommendedName>
        <fullName evidence="2">3-hydroxyacyl-CoA dehydrogenase NAD binding domain-containing protein</fullName>
    </recommendedName>
</protein>
<evidence type="ECO:0000313" key="4">
    <source>
        <dbReference type="Proteomes" id="UP000696573"/>
    </source>
</evidence>
<feature type="compositionally biased region" description="Polar residues" evidence="1">
    <location>
        <begin position="49"/>
        <end position="60"/>
    </location>
</feature>
<evidence type="ECO:0000256" key="1">
    <source>
        <dbReference type="SAM" id="MobiDB-lite"/>
    </source>
</evidence>